<evidence type="ECO:0000256" key="1">
    <source>
        <dbReference type="SAM" id="MobiDB-lite"/>
    </source>
</evidence>
<evidence type="ECO:0000313" key="4">
    <source>
        <dbReference type="Proteomes" id="UP000623129"/>
    </source>
</evidence>
<dbReference type="AlphaFoldDB" id="A0A833W344"/>
<dbReference type="InterPro" id="IPR001251">
    <property type="entry name" value="CRAL-TRIO_dom"/>
</dbReference>
<dbReference type="Pfam" id="PF00650">
    <property type="entry name" value="CRAL_TRIO"/>
    <property type="match status" value="1"/>
</dbReference>
<feature type="compositionally biased region" description="Basic and acidic residues" evidence="1">
    <location>
        <begin position="13"/>
        <end position="25"/>
    </location>
</feature>
<dbReference type="PANTHER" id="PTHR46277:SF3">
    <property type="entry name" value="BINDING PROTEIN, PUTATIVE-RELATED"/>
    <property type="match status" value="1"/>
</dbReference>
<dbReference type="SUPFAM" id="SSF52087">
    <property type="entry name" value="CRAL/TRIO domain"/>
    <property type="match status" value="1"/>
</dbReference>
<protein>
    <submittedName>
        <fullName evidence="3">SEC14 cytosolic factor-like isoform X1</fullName>
    </submittedName>
</protein>
<dbReference type="OrthoDB" id="1434354at2759"/>
<evidence type="ECO:0000313" key="3">
    <source>
        <dbReference type="EMBL" id="KAF3341609.1"/>
    </source>
</evidence>
<dbReference type="PROSITE" id="PS50191">
    <property type="entry name" value="CRAL_TRIO"/>
    <property type="match status" value="1"/>
</dbReference>
<dbReference type="Gene3D" id="3.40.525.10">
    <property type="entry name" value="CRAL-TRIO lipid binding domain"/>
    <property type="match status" value="1"/>
</dbReference>
<feature type="domain" description="CRAL-TRIO" evidence="2">
    <location>
        <begin position="84"/>
        <end position="246"/>
    </location>
</feature>
<sequence>MHRSMGSLSKESIATHDQNDEESKKITQMRALVEAQDPSAKEVDDKALRRFLRARDRDIDKASAMFLKYLKWRKSTIPNGFISDEEVKNELEQDKVYMQGVDKTGRPVVVVYGGRHYYSKRDMNEFKRYVIYCLEKICARMPEGHEKFMGICDLKGWGYSNCDIRAYLAALDILQNYYPERLGKVFLVHVPSMFMKAWKIVYPFIDKNTREKIVFVDDNDLQTVLLNDIDESQLPDVYGGKLQLVCIGD</sequence>
<dbReference type="PANTHER" id="PTHR46277">
    <property type="entry name" value="OS03G0850700 PROTEIN"/>
    <property type="match status" value="1"/>
</dbReference>
<dbReference type="EMBL" id="SWLB01000001">
    <property type="protein sequence ID" value="KAF3341609.1"/>
    <property type="molecule type" value="Genomic_DNA"/>
</dbReference>
<accession>A0A833W344</accession>
<dbReference type="SUPFAM" id="SSF46938">
    <property type="entry name" value="CRAL/TRIO N-terminal domain"/>
    <property type="match status" value="1"/>
</dbReference>
<dbReference type="InterPro" id="IPR036273">
    <property type="entry name" value="CRAL/TRIO_N_dom_sf"/>
</dbReference>
<keyword evidence="4" id="KW-1185">Reference proteome</keyword>
<name>A0A833W344_9POAL</name>
<reference evidence="3" key="1">
    <citation type="submission" date="2020-01" db="EMBL/GenBank/DDBJ databases">
        <title>Genome sequence of Kobresia littledalei, the first chromosome-level genome in the family Cyperaceae.</title>
        <authorList>
            <person name="Qu G."/>
        </authorList>
    </citation>
    <scope>NUCLEOTIDE SEQUENCE</scope>
    <source>
        <strain evidence="3">C.B.Clarke</strain>
        <tissue evidence="3">Leaf</tissue>
    </source>
</reference>
<feature type="region of interest" description="Disordered" evidence="1">
    <location>
        <begin position="1"/>
        <end position="38"/>
    </location>
</feature>
<comment type="caution">
    <text evidence="3">The sequence shown here is derived from an EMBL/GenBank/DDBJ whole genome shotgun (WGS) entry which is preliminary data.</text>
</comment>
<dbReference type="InterPro" id="IPR036865">
    <property type="entry name" value="CRAL-TRIO_dom_sf"/>
</dbReference>
<evidence type="ECO:0000259" key="2">
    <source>
        <dbReference type="PROSITE" id="PS50191"/>
    </source>
</evidence>
<dbReference type="CDD" id="cd00170">
    <property type="entry name" value="SEC14"/>
    <property type="match status" value="1"/>
</dbReference>
<gene>
    <name evidence="3" type="ORF">FCM35_KLT00247</name>
</gene>
<dbReference type="Proteomes" id="UP000623129">
    <property type="component" value="Unassembled WGS sequence"/>
</dbReference>
<feature type="compositionally biased region" description="Polar residues" evidence="1">
    <location>
        <begin position="1"/>
        <end position="12"/>
    </location>
</feature>
<organism evidence="3 4">
    <name type="scientific">Carex littledalei</name>
    <dbReference type="NCBI Taxonomy" id="544730"/>
    <lineage>
        <taxon>Eukaryota</taxon>
        <taxon>Viridiplantae</taxon>
        <taxon>Streptophyta</taxon>
        <taxon>Embryophyta</taxon>
        <taxon>Tracheophyta</taxon>
        <taxon>Spermatophyta</taxon>
        <taxon>Magnoliopsida</taxon>
        <taxon>Liliopsida</taxon>
        <taxon>Poales</taxon>
        <taxon>Cyperaceae</taxon>
        <taxon>Cyperoideae</taxon>
        <taxon>Cariceae</taxon>
        <taxon>Carex</taxon>
        <taxon>Carex subgen. Euthyceras</taxon>
    </lineage>
</organism>
<proteinExistence type="predicted"/>
<dbReference type="SMART" id="SM00516">
    <property type="entry name" value="SEC14"/>
    <property type="match status" value="1"/>
</dbReference>